<dbReference type="InterPro" id="IPR027417">
    <property type="entry name" value="P-loop_NTPase"/>
</dbReference>
<evidence type="ECO:0000259" key="3">
    <source>
        <dbReference type="Pfam" id="PF01048"/>
    </source>
</evidence>
<dbReference type="EMBL" id="CDMC01000010">
    <property type="protein sequence ID" value="CEL07734.1"/>
    <property type="molecule type" value="Genomic_DNA"/>
</dbReference>
<dbReference type="OrthoDB" id="194358at2759"/>
<sequence length="821" mass="92206">MERHHVPLRSPRRARTERESSPDSAARQTKRPRLSSQNGSQNLDFLSTMDLFPANLNNSSKRRLPRESYTVGLISALPLEMAAVMGMLDEIHEDSGRHQRDDNNYVVGRLAGHNCVLACLPVGVYGTTSATSVASGMRLTFPSIEFWLLVGIGGGVPSSVNDIRLGDVVVGVPSPKHDGVVQYDYGKTLAEGKFIRTGSMNKPPITLLTAISKLQAETWTQRQASISDMVSDMIARHPTMRLKYSYPGPDRDLLFNAEYQRVAEHDCAGCDLDKAVQRPTRDSDHSKVHYGPIASGNQVIRDALTRDSLAKELGILCFEMEAAGLANFPFLSIRGICDYADSHKNKRWQGYSAATAAAYAKKLLTVISPMDSCTRSTPTADELRTKGENLITSLHFDQLQSRQNTIRGAHARTCKWLLRHKIYQQWLDPSRIPEHHGFLWVKGKPGTGKSTIMKYVFEDARRTHGGDATIISFFFNARGETLERSTTGMYRSLLWQILTAVPETRRALDNVPGTDKIDWSVARLQDLFLSIIQILGGKPLIAFIDALDECQEEEVREMVDFFVDLSVLARSVSEALHICFSSRHYPHITFGQGLEMVLEGQEGHDQDLRSYINSKLAGIKDPQISEVKIQIFEKASGIFLWVVLVVHILRRAYDHGRMNAVRQRLEEIPPKLSDLFKDILLRDRENMDDLFICLQWILFAKRPLSPHELFLAIQAHEESFLPLNAMQPAENSRMVFAEQSMPTENTELASRACGQRVYPPLDDDGQNLVKRFLLSASKGLAEITKSRKSPTVQFIHESVRDFLLKDDGITHLINEMGIALV</sequence>
<feature type="compositionally biased region" description="Basic residues" evidence="2">
    <location>
        <begin position="1"/>
        <end position="13"/>
    </location>
</feature>
<reference evidence="6" key="1">
    <citation type="journal article" date="2016" name="Genome Announc.">
        <title>Draft genome sequences of fungus Aspergillus calidoustus.</title>
        <authorList>
            <person name="Horn F."/>
            <person name="Linde J."/>
            <person name="Mattern D.J."/>
            <person name="Walther G."/>
            <person name="Guthke R."/>
            <person name="Scherlach K."/>
            <person name="Martin K."/>
            <person name="Brakhage A.A."/>
            <person name="Petzke L."/>
            <person name="Valiante V."/>
        </authorList>
    </citation>
    <scope>NUCLEOTIDE SEQUENCE [LARGE SCALE GENOMIC DNA]</scope>
    <source>
        <strain evidence="6">SF006504</strain>
    </source>
</reference>
<accession>A0A0U5G7Q0</accession>
<dbReference type="Proteomes" id="UP000054771">
    <property type="component" value="Unassembled WGS sequence"/>
</dbReference>
<dbReference type="InterPro" id="IPR056884">
    <property type="entry name" value="NPHP3-like_N"/>
</dbReference>
<keyword evidence="6" id="KW-1185">Reference proteome</keyword>
<dbReference type="InterPro" id="IPR053137">
    <property type="entry name" value="NLR-like"/>
</dbReference>
<dbReference type="STRING" id="454130.A0A0U5G7Q0"/>
<evidence type="ECO:0000313" key="6">
    <source>
        <dbReference type="Proteomes" id="UP000054771"/>
    </source>
</evidence>
<dbReference type="Pfam" id="PF24883">
    <property type="entry name" value="NPHP3_N"/>
    <property type="match status" value="1"/>
</dbReference>
<dbReference type="SUPFAM" id="SSF52540">
    <property type="entry name" value="P-loop containing nucleoside triphosphate hydrolases"/>
    <property type="match status" value="1"/>
</dbReference>
<dbReference type="Gene3D" id="3.40.50.300">
    <property type="entry name" value="P-loop containing nucleotide triphosphate hydrolases"/>
    <property type="match status" value="1"/>
</dbReference>
<feature type="region of interest" description="Disordered" evidence="2">
    <location>
        <begin position="1"/>
        <end position="41"/>
    </location>
</feature>
<dbReference type="PANTHER" id="PTHR46082">
    <property type="entry name" value="ATP/GTP-BINDING PROTEIN-RELATED"/>
    <property type="match status" value="1"/>
</dbReference>
<organism evidence="5 6">
    <name type="scientific">Aspergillus calidoustus</name>
    <dbReference type="NCBI Taxonomy" id="454130"/>
    <lineage>
        <taxon>Eukaryota</taxon>
        <taxon>Fungi</taxon>
        <taxon>Dikarya</taxon>
        <taxon>Ascomycota</taxon>
        <taxon>Pezizomycotina</taxon>
        <taxon>Eurotiomycetes</taxon>
        <taxon>Eurotiomycetidae</taxon>
        <taxon>Eurotiales</taxon>
        <taxon>Aspergillaceae</taxon>
        <taxon>Aspergillus</taxon>
        <taxon>Aspergillus subgen. Nidulantes</taxon>
    </lineage>
</organism>
<evidence type="ECO:0000259" key="4">
    <source>
        <dbReference type="Pfam" id="PF24883"/>
    </source>
</evidence>
<dbReference type="InterPro" id="IPR000845">
    <property type="entry name" value="Nucleoside_phosphorylase_d"/>
</dbReference>
<evidence type="ECO:0000313" key="5">
    <source>
        <dbReference type="EMBL" id="CEL07734.1"/>
    </source>
</evidence>
<feature type="domain" description="Nucleoside phosphorylase" evidence="3">
    <location>
        <begin position="70"/>
        <end position="357"/>
    </location>
</feature>
<feature type="domain" description="Nephrocystin 3-like N-terminal" evidence="4">
    <location>
        <begin position="413"/>
        <end position="583"/>
    </location>
</feature>
<dbReference type="Pfam" id="PF01048">
    <property type="entry name" value="PNP_UDP_1"/>
    <property type="match status" value="1"/>
</dbReference>
<dbReference type="Gene3D" id="3.40.50.1580">
    <property type="entry name" value="Nucleoside phosphorylase domain"/>
    <property type="match status" value="1"/>
</dbReference>
<protein>
    <submittedName>
        <fullName evidence="5">Uncharacterized protein</fullName>
    </submittedName>
</protein>
<dbReference type="GO" id="GO:0009116">
    <property type="term" value="P:nucleoside metabolic process"/>
    <property type="evidence" value="ECO:0007669"/>
    <property type="project" value="InterPro"/>
</dbReference>
<evidence type="ECO:0000256" key="2">
    <source>
        <dbReference type="SAM" id="MobiDB-lite"/>
    </source>
</evidence>
<dbReference type="PANTHER" id="PTHR46082:SF11">
    <property type="entry name" value="AAA+ ATPASE DOMAIN-CONTAINING PROTEIN-RELATED"/>
    <property type="match status" value="1"/>
</dbReference>
<evidence type="ECO:0000256" key="1">
    <source>
        <dbReference type="ARBA" id="ARBA00022737"/>
    </source>
</evidence>
<dbReference type="SUPFAM" id="SSF53167">
    <property type="entry name" value="Purine and uridine phosphorylases"/>
    <property type="match status" value="1"/>
</dbReference>
<name>A0A0U5G7Q0_ASPCI</name>
<proteinExistence type="predicted"/>
<dbReference type="GO" id="GO:0003824">
    <property type="term" value="F:catalytic activity"/>
    <property type="evidence" value="ECO:0007669"/>
    <property type="project" value="InterPro"/>
</dbReference>
<dbReference type="AlphaFoldDB" id="A0A0U5G7Q0"/>
<gene>
    <name evidence="5" type="ORF">ASPCAL10889</name>
</gene>
<keyword evidence="1" id="KW-0677">Repeat</keyword>
<dbReference type="InterPro" id="IPR035994">
    <property type="entry name" value="Nucleoside_phosphorylase_sf"/>
</dbReference>